<name>A0A8C5JPL7_JUNHY</name>
<proteinExistence type="predicted"/>
<protein>
    <submittedName>
        <fullName evidence="2">Uncharacterized protein</fullName>
    </submittedName>
</protein>
<evidence type="ECO:0000313" key="3">
    <source>
        <dbReference type="Proteomes" id="UP000694408"/>
    </source>
</evidence>
<evidence type="ECO:0000313" key="2">
    <source>
        <dbReference type="Ensembl" id="ENSJHYP00000023313.1"/>
    </source>
</evidence>
<accession>A0A8C5JPL7</accession>
<sequence length="111" mass="11634">MQLRECQDPGHPSGCPEQPRPCQGVADLAEVVYVLDGSAEGSHHLLAMATDLVRARGQVEVGEVGLGWGVGVEHPGRVGQSVVLTPAGPTSILWCLSVLDSFNSSQPNMCS</sequence>
<dbReference type="Proteomes" id="UP000694408">
    <property type="component" value="Unplaced"/>
</dbReference>
<organism evidence="2 3">
    <name type="scientific">Junco hyemalis</name>
    <name type="common">Dark-eyed junco</name>
    <dbReference type="NCBI Taxonomy" id="40217"/>
    <lineage>
        <taxon>Eukaryota</taxon>
        <taxon>Metazoa</taxon>
        <taxon>Chordata</taxon>
        <taxon>Craniata</taxon>
        <taxon>Vertebrata</taxon>
        <taxon>Euteleostomi</taxon>
        <taxon>Archelosauria</taxon>
        <taxon>Archosauria</taxon>
        <taxon>Dinosauria</taxon>
        <taxon>Saurischia</taxon>
        <taxon>Theropoda</taxon>
        <taxon>Coelurosauria</taxon>
        <taxon>Aves</taxon>
        <taxon>Neognathae</taxon>
        <taxon>Neoaves</taxon>
        <taxon>Telluraves</taxon>
        <taxon>Australaves</taxon>
        <taxon>Passeriformes</taxon>
        <taxon>Passerellidae</taxon>
        <taxon>Junco</taxon>
    </lineage>
</organism>
<feature type="region of interest" description="Disordered" evidence="1">
    <location>
        <begin position="1"/>
        <end position="20"/>
    </location>
</feature>
<reference evidence="2" key="2">
    <citation type="submission" date="2025-09" db="UniProtKB">
        <authorList>
            <consortium name="Ensembl"/>
        </authorList>
    </citation>
    <scope>IDENTIFICATION</scope>
</reference>
<reference evidence="2" key="1">
    <citation type="submission" date="2025-08" db="UniProtKB">
        <authorList>
            <consortium name="Ensembl"/>
        </authorList>
    </citation>
    <scope>IDENTIFICATION</scope>
</reference>
<dbReference type="Ensembl" id="ENSJHYT00000028096.1">
    <property type="protein sequence ID" value="ENSJHYP00000023313.1"/>
    <property type="gene ID" value="ENSJHYG00000017543.1"/>
</dbReference>
<evidence type="ECO:0000256" key="1">
    <source>
        <dbReference type="SAM" id="MobiDB-lite"/>
    </source>
</evidence>
<dbReference type="AlphaFoldDB" id="A0A8C5JPL7"/>
<keyword evidence="3" id="KW-1185">Reference proteome</keyword>